<reference evidence="3 4" key="1">
    <citation type="submission" date="2019-06" db="EMBL/GenBank/DDBJ databases">
        <title>Sequencing the genomes of 1000 actinobacteria strains.</title>
        <authorList>
            <person name="Klenk H.-P."/>
        </authorList>
    </citation>
    <scope>NUCLEOTIDE SEQUENCE [LARGE SCALE GENOMIC DNA]</scope>
    <source>
        <strain evidence="3 4">DSM 45679</strain>
    </source>
</reference>
<name>A0A542CTW8_AMYCI</name>
<feature type="region of interest" description="Disordered" evidence="1">
    <location>
        <begin position="29"/>
        <end position="48"/>
    </location>
</feature>
<dbReference type="EMBL" id="VFML01000002">
    <property type="protein sequence ID" value="TQI94271.1"/>
    <property type="molecule type" value="Genomic_DNA"/>
</dbReference>
<dbReference type="Pfam" id="PF03995">
    <property type="entry name" value="Inhibitor_I36"/>
    <property type="match status" value="1"/>
</dbReference>
<evidence type="ECO:0000313" key="4">
    <source>
        <dbReference type="Proteomes" id="UP000320876"/>
    </source>
</evidence>
<feature type="chain" id="PRO_5022219994" evidence="2">
    <location>
        <begin position="33"/>
        <end position="136"/>
    </location>
</feature>
<dbReference type="RefSeq" id="WP_142003519.1">
    <property type="nucleotide sequence ID" value="NZ_VFML01000002.1"/>
</dbReference>
<sequence>MSRHLLPLRSYLPRILVLAAVGLLAGSGVANAEDDPPERRTPPAQPACEQGEFCAWPEEFYGGVPTRLDLRNTNPEECVPLPEDIVARSFANRIDRHVTVYQDRHCSTEGDFSTYPGGGTFVPRAQYLGRAVQIWN</sequence>
<comment type="caution">
    <text evidence="3">The sequence shown here is derived from an EMBL/GenBank/DDBJ whole genome shotgun (WGS) entry which is preliminary data.</text>
</comment>
<accession>A0A542CTW8</accession>
<keyword evidence="4" id="KW-1185">Reference proteome</keyword>
<dbReference type="AlphaFoldDB" id="A0A542CTW8"/>
<evidence type="ECO:0000256" key="1">
    <source>
        <dbReference type="SAM" id="MobiDB-lite"/>
    </source>
</evidence>
<gene>
    <name evidence="3" type="ORF">FB471_6431</name>
</gene>
<organism evidence="3 4">
    <name type="scientific">Amycolatopsis cihanbeyliensis</name>
    <dbReference type="NCBI Taxonomy" id="1128664"/>
    <lineage>
        <taxon>Bacteria</taxon>
        <taxon>Bacillati</taxon>
        <taxon>Actinomycetota</taxon>
        <taxon>Actinomycetes</taxon>
        <taxon>Pseudonocardiales</taxon>
        <taxon>Pseudonocardiaceae</taxon>
        <taxon>Amycolatopsis</taxon>
    </lineage>
</organism>
<keyword evidence="2" id="KW-0732">Signal</keyword>
<proteinExistence type="predicted"/>
<evidence type="ECO:0000313" key="3">
    <source>
        <dbReference type="EMBL" id="TQI94271.1"/>
    </source>
</evidence>
<feature type="signal peptide" evidence="2">
    <location>
        <begin position="1"/>
        <end position="32"/>
    </location>
</feature>
<protein>
    <submittedName>
        <fullName evidence="3">Peptidase inhibitor family I36</fullName>
    </submittedName>
</protein>
<dbReference type="Proteomes" id="UP000320876">
    <property type="component" value="Unassembled WGS sequence"/>
</dbReference>
<evidence type="ECO:0000256" key="2">
    <source>
        <dbReference type="SAM" id="SignalP"/>
    </source>
</evidence>
<dbReference type="OrthoDB" id="5196292at2"/>